<protein>
    <submittedName>
        <fullName evidence="1">Uncharacterized protein</fullName>
    </submittedName>
</protein>
<dbReference type="EMBL" id="LAZR01025158">
    <property type="protein sequence ID" value="KKL72806.1"/>
    <property type="molecule type" value="Genomic_DNA"/>
</dbReference>
<evidence type="ECO:0000313" key="1">
    <source>
        <dbReference type="EMBL" id="KKL72806.1"/>
    </source>
</evidence>
<reference evidence="1" key="1">
    <citation type="journal article" date="2015" name="Nature">
        <title>Complex archaea that bridge the gap between prokaryotes and eukaryotes.</title>
        <authorList>
            <person name="Spang A."/>
            <person name="Saw J.H."/>
            <person name="Jorgensen S.L."/>
            <person name="Zaremba-Niedzwiedzka K."/>
            <person name="Martijn J."/>
            <person name="Lind A.E."/>
            <person name="van Eijk R."/>
            <person name="Schleper C."/>
            <person name="Guy L."/>
            <person name="Ettema T.J."/>
        </authorList>
    </citation>
    <scope>NUCLEOTIDE SEQUENCE</scope>
</reference>
<dbReference type="AlphaFoldDB" id="A0A0F9F2Y4"/>
<sequence length="61" mass="7457">MTFYIDHRIDQKKMFTYAELIEHFMKHSRAYTNYLHRQPFERCFLESMSGNPKPLIISDDN</sequence>
<accession>A0A0F9F2Y4</accession>
<organism evidence="1">
    <name type="scientific">marine sediment metagenome</name>
    <dbReference type="NCBI Taxonomy" id="412755"/>
    <lineage>
        <taxon>unclassified sequences</taxon>
        <taxon>metagenomes</taxon>
        <taxon>ecological metagenomes</taxon>
    </lineage>
</organism>
<proteinExistence type="predicted"/>
<name>A0A0F9F2Y4_9ZZZZ</name>
<gene>
    <name evidence="1" type="ORF">LCGC14_2081230</name>
</gene>
<comment type="caution">
    <text evidence="1">The sequence shown here is derived from an EMBL/GenBank/DDBJ whole genome shotgun (WGS) entry which is preliminary data.</text>
</comment>